<dbReference type="PROSITE" id="PS00211">
    <property type="entry name" value="ABC_TRANSPORTER_1"/>
    <property type="match status" value="1"/>
</dbReference>
<dbReference type="InterPro" id="IPR036640">
    <property type="entry name" value="ABC1_TM_sf"/>
</dbReference>
<keyword evidence="3" id="KW-0813">Transport</keyword>
<dbReference type="GO" id="GO:0140359">
    <property type="term" value="F:ABC-type transporter activity"/>
    <property type="evidence" value="ECO:0007669"/>
    <property type="project" value="InterPro"/>
</dbReference>
<dbReference type="CDD" id="cd03223">
    <property type="entry name" value="ABCD_peroxisomal_ALDP"/>
    <property type="match status" value="1"/>
</dbReference>
<dbReference type="InterPro" id="IPR003593">
    <property type="entry name" value="AAA+_ATPase"/>
</dbReference>
<accession>A0A560EA82</accession>
<evidence type="ECO:0000256" key="6">
    <source>
        <dbReference type="ARBA" id="ARBA00022840"/>
    </source>
</evidence>
<evidence type="ECO:0000259" key="11">
    <source>
        <dbReference type="PROSITE" id="PS50893"/>
    </source>
</evidence>
<dbReference type="STRING" id="1803665.GCA_001641335_03961"/>
<gene>
    <name evidence="13" type="ORF">FBZ96_10180</name>
</gene>
<dbReference type="InterPro" id="IPR017871">
    <property type="entry name" value="ABC_transporter-like_CS"/>
</dbReference>
<evidence type="ECO:0000256" key="7">
    <source>
        <dbReference type="ARBA" id="ARBA00022989"/>
    </source>
</evidence>
<keyword evidence="6 13" id="KW-0067">ATP-binding</keyword>
<evidence type="ECO:0000256" key="10">
    <source>
        <dbReference type="SAM" id="Phobius"/>
    </source>
</evidence>
<dbReference type="SUPFAM" id="SSF90123">
    <property type="entry name" value="ABC transporter transmembrane region"/>
    <property type="match status" value="1"/>
</dbReference>
<dbReference type="Proteomes" id="UP000319949">
    <property type="component" value="Unassembled WGS sequence"/>
</dbReference>
<dbReference type="PROSITE" id="PS50893">
    <property type="entry name" value="ABC_TRANSPORTER_2"/>
    <property type="match status" value="1"/>
</dbReference>
<dbReference type="EMBL" id="VITK01000001">
    <property type="protein sequence ID" value="TWB06271.1"/>
    <property type="molecule type" value="Genomic_DNA"/>
</dbReference>
<sequence>MKNISATLAIVWRIAIPYFRSEDKWAARGLLGAVIAMELALVAIDVLVNQWQNRFYSALQASDWDAFVKQIWIFIGLAFTFIALAVYKLYLNQWLQIRWRNWLTKHYLGEWLRGPTHYRMQLKGDAADNPDQRITEDVKNFVEQTLTIGLGLLSSIVTLFSFALILWGLSNAAPLHLFGTDFMIPGYLCWGALIYAIFGTALTHWIGRPLVNLNFEQQRYEADFRFNLVRVRENSEQIALLKGEGAERSRLLDRFGFVIGNWYAIMSRTKRLTMFTASYQQAAVIFPYVLVAPAFFAKKIQLGDMMQTASAFSSVQGALSFFVTAYRALAEWRAIVARLDGFEMSVDSAANLPAHEATIELKAAGGSRNIGLDKLCVYLPNGMPLVAADGFAVQASERVLVTGPSGSGKSTLFRAIAGIWPFGTGTIVVPAQAKLMMLPQRPYFPVGALGDAVIYPAAPGAFQTPRIRDAVIAVGLPDLAERLTEEGHWNRMLSLGEQQRLGLARALLHVPDYLFLDEATASLDEPSEARLYRLLAEKLPQATIVSIGHRSTLDAFHTRKVTMVKDGPIHVVGKDGEPAAKEPTVAG</sequence>
<feature type="transmembrane region" description="Helical" evidence="10">
    <location>
        <begin position="71"/>
        <end position="90"/>
    </location>
</feature>
<keyword evidence="7 10" id="KW-1133">Transmembrane helix</keyword>
<evidence type="ECO:0000256" key="9">
    <source>
        <dbReference type="ARBA" id="ARBA00024722"/>
    </source>
</evidence>
<keyword evidence="8 10" id="KW-0472">Membrane</keyword>
<feature type="domain" description="ABC transmembrane type-1" evidence="12">
    <location>
        <begin position="29"/>
        <end position="331"/>
    </location>
</feature>
<evidence type="ECO:0000256" key="2">
    <source>
        <dbReference type="ARBA" id="ARBA00005417"/>
    </source>
</evidence>
<feature type="transmembrane region" description="Helical" evidence="10">
    <location>
        <begin position="30"/>
        <end position="51"/>
    </location>
</feature>
<dbReference type="InterPro" id="IPR011527">
    <property type="entry name" value="ABC1_TM_dom"/>
</dbReference>
<keyword evidence="14" id="KW-1185">Reference proteome</keyword>
<evidence type="ECO:0000256" key="1">
    <source>
        <dbReference type="ARBA" id="ARBA00004651"/>
    </source>
</evidence>
<dbReference type="PANTHER" id="PTHR11384:SF59">
    <property type="entry name" value="LYSOSOMAL COBALAMIN TRANSPORTER ABCD4"/>
    <property type="match status" value="1"/>
</dbReference>
<proteinExistence type="inferred from homology"/>
<comment type="caution">
    <text evidence="13">The sequence shown here is derived from an EMBL/GenBank/DDBJ whole genome shotgun (WGS) entry which is preliminary data.</text>
</comment>
<dbReference type="PANTHER" id="PTHR11384">
    <property type="entry name" value="ATP-BINDING CASSETTE, SUB-FAMILY D MEMBER"/>
    <property type="match status" value="1"/>
</dbReference>
<reference evidence="13 14" key="1">
    <citation type="submission" date="2019-06" db="EMBL/GenBank/DDBJ databases">
        <title>Genomic Encyclopedia of Type Strains, Phase IV (KMG-V): Genome sequencing to study the core and pangenomes of soil and plant-associated prokaryotes.</title>
        <authorList>
            <person name="Whitman W."/>
        </authorList>
    </citation>
    <scope>NUCLEOTIDE SEQUENCE [LARGE SCALE GENOMIC DNA]</scope>
    <source>
        <strain evidence="13 14">BR 510</strain>
    </source>
</reference>
<evidence type="ECO:0000259" key="12">
    <source>
        <dbReference type="PROSITE" id="PS50929"/>
    </source>
</evidence>
<evidence type="ECO:0000256" key="8">
    <source>
        <dbReference type="ARBA" id="ARBA00023136"/>
    </source>
</evidence>
<evidence type="ECO:0000256" key="3">
    <source>
        <dbReference type="ARBA" id="ARBA00022448"/>
    </source>
</evidence>
<feature type="transmembrane region" description="Helical" evidence="10">
    <location>
        <begin position="277"/>
        <end position="297"/>
    </location>
</feature>
<dbReference type="Gene3D" id="3.40.50.300">
    <property type="entry name" value="P-loop containing nucleotide triphosphate hydrolases"/>
    <property type="match status" value="1"/>
</dbReference>
<keyword evidence="5" id="KW-0547">Nucleotide-binding</keyword>
<dbReference type="AlphaFoldDB" id="A0A560EA82"/>
<keyword evidence="4 10" id="KW-0812">Transmembrane</keyword>
<dbReference type="InterPro" id="IPR050835">
    <property type="entry name" value="ABC_transporter_sub-D"/>
</dbReference>
<dbReference type="SMART" id="SM00382">
    <property type="entry name" value="AAA"/>
    <property type="match status" value="1"/>
</dbReference>
<comment type="function">
    <text evidence="9">Involved in beta-(1--&gt;2)glucan export. Transmembrane domains (TMD) form a pore in the inner membrane and the ATP-binding domain (NBD) is responsible for energy generation.</text>
</comment>
<protein>
    <submittedName>
        <fullName evidence="13">Putative ATP-binding cassette transporter</fullName>
    </submittedName>
</protein>
<dbReference type="OrthoDB" id="9810134at2"/>
<comment type="similarity">
    <text evidence="2">Belongs to the ABC transporter superfamily.</text>
</comment>
<feature type="transmembrane region" description="Helical" evidence="10">
    <location>
        <begin position="182"/>
        <end position="206"/>
    </location>
</feature>
<feature type="transmembrane region" description="Helical" evidence="10">
    <location>
        <begin position="148"/>
        <end position="170"/>
    </location>
</feature>
<dbReference type="SUPFAM" id="SSF52540">
    <property type="entry name" value="P-loop containing nucleoside triphosphate hydrolases"/>
    <property type="match status" value="1"/>
</dbReference>
<comment type="subcellular location">
    <subcellularLocation>
        <location evidence="1">Cell membrane</location>
        <topology evidence="1">Multi-pass membrane protein</topology>
    </subcellularLocation>
</comment>
<dbReference type="Pfam" id="PF06472">
    <property type="entry name" value="ABC_membrane_2"/>
    <property type="match status" value="1"/>
</dbReference>
<dbReference type="PROSITE" id="PS50929">
    <property type="entry name" value="ABC_TM1F"/>
    <property type="match status" value="1"/>
</dbReference>
<evidence type="ECO:0000256" key="5">
    <source>
        <dbReference type="ARBA" id="ARBA00022741"/>
    </source>
</evidence>
<name>A0A560EA82_9BRAD</name>
<dbReference type="GO" id="GO:0005524">
    <property type="term" value="F:ATP binding"/>
    <property type="evidence" value="ECO:0007669"/>
    <property type="project" value="UniProtKB-KW"/>
</dbReference>
<evidence type="ECO:0000313" key="13">
    <source>
        <dbReference type="EMBL" id="TWB06271.1"/>
    </source>
</evidence>
<evidence type="ECO:0000256" key="4">
    <source>
        <dbReference type="ARBA" id="ARBA00022692"/>
    </source>
</evidence>
<feature type="domain" description="ABC transporter" evidence="11">
    <location>
        <begin position="370"/>
        <end position="585"/>
    </location>
</feature>
<organism evidence="13 14">
    <name type="scientific">Bradyrhizobium stylosanthis</name>
    <dbReference type="NCBI Taxonomy" id="1803665"/>
    <lineage>
        <taxon>Bacteria</taxon>
        <taxon>Pseudomonadati</taxon>
        <taxon>Pseudomonadota</taxon>
        <taxon>Alphaproteobacteria</taxon>
        <taxon>Hyphomicrobiales</taxon>
        <taxon>Nitrobacteraceae</taxon>
        <taxon>Bradyrhizobium</taxon>
    </lineage>
</organism>
<dbReference type="GO" id="GO:0016887">
    <property type="term" value="F:ATP hydrolysis activity"/>
    <property type="evidence" value="ECO:0007669"/>
    <property type="project" value="InterPro"/>
</dbReference>
<dbReference type="InterPro" id="IPR027417">
    <property type="entry name" value="P-loop_NTPase"/>
</dbReference>
<dbReference type="Gene3D" id="1.20.1560.10">
    <property type="entry name" value="ABC transporter type 1, transmembrane domain"/>
    <property type="match status" value="1"/>
</dbReference>
<dbReference type="InterPro" id="IPR003439">
    <property type="entry name" value="ABC_transporter-like_ATP-bd"/>
</dbReference>
<dbReference type="RefSeq" id="WP_063687161.1">
    <property type="nucleotide sequence ID" value="NZ_LVEM01000002.1"/>
</dbReference>
<dbReference type="GO" id="GO:0005886">
    <property type="term" value="C:plasma membrane"/>
    <property type="evidence" value="ECO:0007669"/>
    <property type="project" value="UniProtKB-SubCell"/>
</dbReference>
<evidence type="ECO:0000313" key="14">
    <source>
        <dbReference type="Proteomes" id="UP000319949"/>
    </source>
</evidence>
<dbReference type="Pfam" id="PF00005">
    <property type="entry name" value="ABC_tran"/>
    <property type="match status" value="1"/>
</dbReference>